<dbReference type="Proteomes" id="UP000283709">
    <property type="component" value="Unassembled WGS sequence"/>
</dbReference>
<accession>A0A420FS68</accession>
<reference evidence="1 2" key="1">
    <citation type="submission" date="2016-07" db="EMBL/GenBank/DDBJ databases">
        <title>Genome analysis of Burkholderia fungorum ES3-20.</title>
        <authorList>
            <person name="Xu D."/>
            <person name="Yao R."/>
            <person name="Zheng S."/>
        </authorList>
    </citation>
    <scope>NUCLEOTIDE SEQUENCE [LARGE SCALE GENOMIC DNA]</scope>
    <source>
        <strain evidence="1 2">ES3-20</strain>
    </source>
</reference>
<organism evidence="1 2">
    <name type="scientific">Paraburkholderia fungorum</name>
    <dbReference type="NCBI Taxonomy" id="134537"/>
    <lineage>
        <taxon>Bacteria</taxon>
        <taxon>Pseudomonadati</taxon>
        <taxon>Pseudomonadota</taxon>
        <taxon>Betaproteobacteria</taxon>
        <taxon>Burkholderiales</taxon>
        <taxon>Burkholderiaceae</taxon>
        <taxon>Paraburkholderia</taxon>
    </lineage>
</organism>
<comment type="caution">
    <text evidence="1">The sequence shown here is derived from an EMBL/GenBank/DDBJ whole genome shotgun (WGS) entry which is preliminary data.</text>
</comment>
<dbReference type="AlphaFoldDB" id="A0A420FS68"/>
<gene>
    <name evidence="1" type="ORF">BCY88_08885</name>
</gene>
<protein>
    <submittedName>
        <fullName evidence="1">Uncharacterized protein</fullName>
    </submittedName>
</protein>
<sequence>MVHSMRTIAVLQKTTGETGVAIRTITPLRRTVADVIEKVNGVTYEIALAIASGVRPAMRRKGARYRTAVSYVPQQFEDRLVRQVPEQTEIDDLVLRFPDVRFELLYSAGRRLSSELQDGKNYRYALLNIGGENRTDTVLRCEAALRELTLPFDDPAQSPSAHATSGAH</sequence>
<evidence type="ECO:0000313" key="2">
    <source>
        <dbReference type="Proteomes" id="UP000283709"/>
    </source>
</evidence>
<evidence type="ECO:0000313" key="1">
    <source>
        <dbReference type="EMBL" id="RKF35744.1"/>
    </source>
</evidence>
<dbReference type="EMBL" id="MCAS01000045">
    <property type="protein sequence ID" value="RKF35744.1"/>
    <property type="molecule type" value="Genomic_DNA"/>
</dbReference>
<name>A0A420FS68_9BURK</name>
<proteinExistence type="predicted"/>